<proteinExistence type="predicted"/>
<accession>A0A378IWF2</accession>
<gene>
    <name evidence="2" type="ORF">NCTC11978_02075</name>
</gene>
<keyword evidence="1" id="KW-0472">Membrane</keyword>
<keyword evidence="1" id="KW-0812">Transmembrane</keyword>
<evidence type="ECO:0008006" key="4">
    <source>
        <dbReference type="Google" id="ProtNLM"/>
    </source>
</evidence>
<dbReference type="PROSITE" id="PS51257">
    <property type="entry name" value="PROKAR_LIPOPROTEIN"/>
    <property type="match status" value="1"/>
</dbReference>
<sequence>MDNSKLEFINKAIQLAIGSSLTVSSLLHISMACFFIDNK</sequence>
<organism evidence="2 3">
    <name type="scientific">Legionella feeleii</name>
    <dbReference type="NCBI Taxonomy" id="453"/>
    <lineage>
        <taxon>Bacteria</taxon>
        <taxon>Pseudomonadati</taxon>
        <taxon>Pseudomonadota</taxon>
        <taxon>Gammaproteobacteria</taxon>
        <taxon>Legionellales</taxon>
        <taxon>Legionellaceae</taxon>
        <taxon>Legionella</taxon>
    </lineage>
</organism>
<evidence type="ECO:0000256" key="1">
    <source>
        <dbReference type="SAM" id="Phobius"/>
    </source>
</evidence>
<reference evidence="2 3" key="1">
    <citation type="submission" date="2018-06" db="EMBL/GenBank/DDBJ databases">
        <authorList>
            <consortium name="Pathogen Informatics"/>
            <person name="Doyle S."/>
        </authorList>
    </citation>
    <scope>NUCLEOTIDE SEQUENCE [LARGE SCALE GENOMIC DNA]</scope>
    <source>
        <strain evidence="2 3">NCTC11978</strain>
    </source>
</reference>
<protein>
    <recommendedName>
        <fullName evidence="4">Lipoprotein</fullName>
    </recommendedName>
</protein>
<evidence type="ECO:0000313" key="2">
    <source>
        <dbReference type="EMBL" id="STX38885.1"/>
    </source>
</evidence>
<dbReference type="Proteomes" id="UP000254033">
    <property type="component" value="Unassembled WGS sequence"/>
</dbReference>
<evidence type="ECO:0000313" key="3">
    <source>
        <dbReference type="Proteomes" id="UP000254033"/>
    </source>
</evidence>
<dbReference type="EMBL" id="UGNY01000001">
    <property type="protein sequence ID" value="STX38885.1"/>
    <property type="molecule type" value="Genomic_DNA"/>
</dbReference>
<dbReference type="AlphaFoldDB" id="A0A378IWF2"/>
<name>A0A378IWF2_9GAMM</name>
<keyword evidence="1" id="KW-1133">Transmembrane helix</keyword>
<feature type="transmembrane region" description="Helical" evidence="1">
    <location>
        <begin position="12"/>
        <end position="36"/>
    </location>
</feature>